<dbReference type="InterPro" id="IPR011008">
    <property type="entry name" value="Dimeric_a/b-barrel"/>
</dbReference>
<proteinExistence type="predicted"/>
<dbReference type="SUPFAM" id="SSF54909">
    <property type="entry name" value="Dimeric alpha+beta barrel"/>
    <property type="match status" value="1"/>
</dbReference>
<dbReference type="InterPro" id="IPR007138">
    <property type="entry name" value="ABM_dom"/>
</dbReference>
<keyword evidence="3" id="KW-1185">Reference proteome</keyword>
<comment type="caution">
    <text evidence="2">The sequence shown here is derived from an EMBL/GenBank/DDBJ whole genome shotgun (WGS) entry which is preliminary data.</text>
</comment>
<dbReference type="AlphaFoldDB" id="I4EGU4"/>
<dbReference type="RefSeq" id="WP_008477617.1">
    <property type="nucleotide sequence ID" value="NZ_CAGS01000203.1"/>
</dbReference>
<dbReference type="OrthoDB" id="962154at2"/>
<evidence type="ECO:0000313" key="3">
    <source>
        <dbReference type="Proteomes" id="UP000004221"/>
    </source>
</evidence>
<accession>I4EGU4</accession>
<dbReference type="Pfam" id="PF03992">
    <property type="entry name" value="ABM"/>
    <property type="match status" value="1"/>
</dbReference>
<feature type="domain" description="ABM" evidence="1">
    <location>
        <begin position="1"/>
        <end position="65"/>
    </location>
</feature>
<dbReference type="Gene3D" id="3.30.70.100">
    <property type="match status" value="1"/>
</dbReference>
<sequence length="102" mass="11526">MFARISTIQGSPERLEAGKQYFEEHVIPVIETLDGFQGAYFLIDRKSGKTVRISLWETEEALQASAEAVVQVRSEGAEITRDWRDPFPGSPVVEVFEVAVRR</sequence>
<organism evidence="2 3">
    <name type="scientific">Nitrolancea hollandica Lb</name>
    <dbReference type="NCBI Taxonomy" id="1129897"/>
    <lineage>
        <taxon>Bacteria</taxon>
        <taxon>Pseudomonadati</taxon>
        <taxon>Thermomicrobiota</taxon>
        <taxon>Thermomicrobia</taxon>
        <taxon>Sphaerobacterales</taxon>
        <taxon>Sphaerobacterineae</taxon>
        <taxon>Sphaerobacteraceae</taxon>
        <taxon>Nitrolancea</taxon>
    </lineage>
</organism>
<evidence type="ECO:0000313" key="2">
    <source>
        <dbReference type="EMBL" id="CCF83906.1"/>
    </source>
</evidence>
<gene>
    <name evidence="2" type="ORF">NITHO_2810003</name>
</gene>
<reference evidence="2 3" key="1">
    <citation type="journal article" date="2012" name="ISME J.">
        <title>Nitrification expanded: discovery, physiology and genomics of a nitrite-oxidizing bacterium from the phylum Chloroflexi.</title>
        <authorList>
            <person name="Sorokin D.Y."/>
            <person name="Lucker S."/>
            <person name="Vejmelkova D."/>
            <person name="Kostrikina N.A."/>
            <person name="Kleerebezem R."/>
            <person name="Rijpstra W.I."/>
            <person name="Damste J.S."/>
            <person name="Le Paslier D."/>
            <person name="Muyzer G."/>
            <person name="Wagner M."/>
            <person name="van Loosdrecht M.C."/>
            <person name="Daims H."/>
        </authorList>
    </citation>
    <scope>NUCLEOTIDE SEQUENCE [LARGE SCALE GENOMIC DNA]</scope>
    <source>
        <strain evidence="3">none</strain>
    </source>
</reference>
<evidence type="ECO:0000259" key="1">
    <source>
        <dbReference type="Pfam" id="PF03992"/>
    </source>
</evidence>
<name>I4EGU4_9BACT</name>
<dbReference type="Proteomes" id="UP000004221">
    <property type="component" value="Unassembled WGS sequence"/>
</dbReference>
<protein>
    <recommendedName>
        <fullName evidence="1">ABM domain-containing protein</fullName>
    </recommendedName>
</protein>
<dbReference type="EMBL" id="CAGS01000203">
    <property type="protein sequence ID" value="CCF83906.1"/>
    <property type="molecule type" value="Genomic_DNA"/>
</dbReference>